<evidence type="ECO:0000313" key="2">
    <source>
        <dbReference type="EMBL" id="CAF4427689.1"/>
    </source>
</evidence>
<dbReference type="InterPro" id="IPR052614">
    <property type="entry name" value="CFAP65"/>
</dbReference>
<feature type="non-terminal residue" evidence="2">
    <location>
        <position position="99"/>
    </location>
</feature>
<organism evidence="2 3">
    <name type="scientific">Adineta steineri</name>
    <dbReference type="NCBI Taxonomy" id="433720"/>
    <lineage>
        <taxon>Eukaryota</taxon>
        <taxon>Metazoa</taxon>
        <taxon>Spiralia</taxon>
        <taxon>Gnathifera</taxon>
        <taxon>Rotifera</taxon>
        <taxon>Eurotatoria</taxon>
        <taxon>Bdelloidea</taxon>
        <taxon>Adinetida</taxon>
        <taxon>Adinetidae</taxon>
        <taxon>Adineta</taxon>
    </lineage>
</organism>
<protein>
    <recommendedName>
        <fullName evidence="1">CFAP65 tenth Ig-like domain-containing protein</fullName>
    </recommendedName>
</protein>
<comment type="caution">
    <text evidence="2">The sequence shown here is derived from an EMBL/GenBank/DDBJ whole genome shotgun (WGS) entry which is preliminary data.</text>
</comment>
<gene>
    <name evidence="2" type="ORF">OXD698_LOCUS53036</name>
</gene>
<dbReference type="PANTHER" id="PTHR46127:SF1">
    <property type="entry name" value="CILIA- AND FLAGELLA-ASSOCIATED PROTEIN 65"/>
    <property type="match status" value="1"/>
</dbReference>
<feature type="domain" description="CFAP65 tenth Ig-like" evidence="1">
    <location>
        <begin position="10"/>
        <end position="99"/>
    </location>
</feature>
<dbReference type="Proteomes" id="UP000663844">
    <property type="component" value="Unassembled WGS sequence"/>
</dbReference>
<sequence length="99" mass="11191">MLNLVGISVEPGEIYIQFYSTIHHLLPVELGAQGVPVQQYELYNGGTVPIHFQVDMSQLEQISLLNYGFWVLDCLTPEGIIAPNKSFLTQWVFNPLEAR</sequence>
<accession>A0A820QT73</accession>
<evidence type="ECO:0000259" key="1">
    <source>
        <dbReference type="Pfam" id="PF24291"/>
    </source>
</evidence>
<reference evidence="2" key="1">
    <citation type="submission" date="2021-02" db="EMBL/GenBank/DDBJ databases">
        <authorList>
            <person name="Nowell W R."/>
        </authorList>
    </citation>
    <scope>NUCLEOTIDE SEQUENCE</scope>
</reference>
<dbReference type="PANTHER" id="PTHR46127">
    <property type="entry name" value="CILIA- AND FLAGELLA-ASSOCIATED PROTEIN 65"/>
    <property type="match status" value="1"/>
</dbReference>
<dbReference type="InterPro" id="IPR056305">
    <property type="entry name" value="Ig_CFAP65_10th"/>
</dbReference>
<dbReference type="Pfam" id="PF24291">
    <property type="entry name" value="Ig_CFAP65"/>
    <property type="match status" value="1"/>
</dbReference>
<name>A0A820QT73_9BILA</name>
<proteinExistence type="predicted"/>
<evidence type="ECO:0000313" key="3">
    <source>
        <dbReference type="Proteomes" id="UP000663844"/>
    </source>
</evidence>
<dbReference type="AlphaFoldDB" id="A0A820QT73"/>
<dbReference type="EMBL" id="CAJOAZ010029747">
    <property type="protein sequence ID" value="CAF4427689.1"/>
    <property type="molecule type" value="Genomic_DNA"/>
</dbReference>